<gene>
    <name evidence="1" type="ORF">BDN72DRAFT_856698</name>
</gene>
<dbReference type="Proteomes" id="UP000308600">
    <property type="component" value="Unassembled WGS sequence"/>
</dbReference>
<dbReference type="EMBL" id="ML208308">
    <property type="protein sequence ID" value="TFK70728.1"/>
    <property type="molecule type" value="Genomic_DNA"/>
</dbReference>
<organism evidence="1 2">
    <name type="scientific">Pluteus cervinus</name>
    <dbReference type="NCBI Taxonomy" id="181527"/>
    <lineage>
        <taxon>Eukaryota</taxon>
        <taxon>Fungi</taxon>
        <taxon>Dikarya</taxon>
        <taxon>Basidiomycota</taxon>
        <taxon>Agaricomycotina</taxon>
        <taxon>Agaricomycetes</taxon>
        <taxon>Agaricomycetidae</taxon>
        <taxon>Agaricales</taxon>
        <taxon>Pluteineae</taxon>
        <taxon>Pluteaceae</taxon>
        <taxon>Pluteus</taxon>
    </lineage>
</organism>
<evidence type="ECO:0000313" key="1">
    <source>
        <dbReference type="EMBL" id="TFK70728.1"/>
    </source>
</evidence>
<sequence length="183" mass="20070">MNLSLFTGNKRSPIGSPTSSAQSSVARKHTKTLLWKRLDDNGKTSCGIVKWIGFSDPNLIMRLREPQAVIEWCWMGTEPRVMQTAPLGALLSCPTVSSGFDLSVCISASISASHRHIICPGARNGARGHAIVRERMGSKSWNSSPPTPQILVFVRKLLGHIWQFKYSKPSTIIFCSAPLGRPV</sequence>
<accession>A0ACD3AYB4</accession>
<name>A0ACD3AYB4_9AGAR</name>
<evidence type="ECO:0000313" key="2">
    <source>
        <dbReference type="Proteomes" id="UP000308600"/>
    </source>
</evidence>
<protein>
    <submittedName>
        <fullName evidence="1">Uncharacterized protein</fullName>
    </submittedName>
</protein>
<keyword evidence="2" id="KW-1185">Reference proteome</keyword>
<reference evidence="1 2" key="1">
    <citation type="journal article" date="2019" name="Nat. Ecol. Evol.">
        <title>Megaphylogeny resolves global patterns of mushroom evolution.</title>
        <authorList>
            <person name="Varga T."/>
            <person name="Krizsan K."/>
            <person name="Foldi C."/>
            <person name="Dima B."/>
            <person name="Sanchez-Garcia M."/>
            <person name="Sanchez-Ramirez S."/>
            <person name="Szollosi G.J."/>
            <person name="Szarkandi J.G."/>
            <person name="Papp V."/>
            <person name="Albert L."/>
            <person name="Andreopoulos W."/>
            <person name="Angelini C."/>
            <person name="Antonin V."/>
            <person name="Barry K.W."/>
            <person name="Bougher N.L."/>
            <person name="Buchanan P."/>
            <person name="Buyck B."/>
            <person name="Bense V."/>
            <person name="Catcheside P."/>
            <person name="Chovatia M."/>
            <person name="Cooper J."/>
            <person name="Damon W."/>
            <person name="Desjardin D."/>
            <person name="Finy P."/>
            <person name="Geml J."/>
            <person name="Haridas S."/>
            <person name="Hughes K."/>
            <person name="Justo A."/>
            <person name="Karasinski D."/>
            <person name="Kautmanova I."/>
            <person name="Kiss B."/>
            <person name="Kocsube S."/>
            <person name="Kotiranta H."/>
            <person name="LaButti K.M."/>
            <person name="Lechner B.E."/>
            <person name="Liimatainen K."/>
            <person name="Lipzen A."/>
            <person name="Lukacs Z."/>
            <person name="Mihaltcheva S."/>
            <person name="Morgado L.N."/>
            <person name="Niskanen T."/>
            <person name="Noordeloos M.E."/>
            <person name="Ohm R.A."/>
            <person name="Ortiz-Santana B."/>
            <person name="Ovrebo C."/>
            <person name="Racz N."/>
            <person name="Riley R."/>
            <person name="Savchenko A."/>
            <person name="Shiryaev A."/>
            <person name="Soop K."/>
            <person name="Spirin V."/>
            <person name="Szebenyi C."/>
            <person name="Tomsovsky M."/>
            <person name="Tulloss R.E."/>
            <person name="Uehling J."/>
            <person name="Grigoriev I.V."/>
            <person name="Vagvolgyi C."/>
            <person name="Papp T."/>
            <person name="Martin F.M."/>
            <person name="Miettinen O."/>
            <person name="Hibbett D.S."/>
            <person name="Nagy L.G."/>
        </authorList>
    </citation>
    <scope>NUCLEOTIDE SEQUENCE [LARGE SCALE GENOMIC DNA]</scope>
    <source>
        <strain evidence="1 2">NL-1719</strain>
    </source>
</reference>
<proteinExistence type="predicted"/>